<dbReference type="GO" id="GO:0006750">
    <property type="term" value="P:glutathione biosynthetic process"/>
    <property type="evidence" value="ECO:0007669"/>
    <property type="project" value="UniProtKB-KW"/>
</dbReference>
<dbReference type="UniPathway" id="UPA00204"/>
<dbReference type="Pfam" id="PF01019">
    <property type="entry name" value="G_glu_transpept"/>
    <property type="match status" value="1"/>
</dbReference>
<dbReference type="EC" id="2.3.2.2" evidence="11"/>
<comment type="catalytic activity">
    <reaction evidence="1 11">
        <text>an S-substituted glutathione + H2O = an S-substituted L-cysteinylglycine + L-glutamate</text>
        <dbReference type="Rhea" id="RHEA:59468"/>
        <dbReference type="ChEBI" id="CHEBI:15377"/>
        <dbReference type="ChEBI" id="CHEBI:29985"/>
        <dbReference type="ChEBI" id="CHEBI:90779"/>
        <dbReference type="ChEBI" id="CHEBI:143103"/>
        <dbReference type="EC" id="3.4.19.13"/>
    </reaction>
</comment>
<dbReference type="KEGG" id="pmar:B0X71_20180"/>
<keyword evidence="7 11" id="KW-0012">Acyltransferase</keyword>
<dbReference type="NCBIfam" id="TIGR00066">
    <property type="entry name" value="g_glut_trans"/>
    <property type="match status" value="1"/>
</dbReference>
<comment type="catalytic activity">
    <reaction evidence="2 11">
        <text>glutathione + H2O = L-cysteinylglycine + L-glutamate</text>
        <dbReference type="Rhea" id="RHEA:28807"/>
        <dbReference type="ChEBI" id="CHEBI:15377"/>
        <dbReference type="ChEBI" id="CHEBI:29985"/>
        <dbReference type="ChEBI" id="CHEBI:57925"/>
        <dbReference type="ChEBI" id="CHEBI:61694"/>
        <dbReference type="EC" id="3.4.19.13"/>
    </reaction>
</comment>
<feature type="binding site" evidence="10">
    <location>
        <position position="423"/>
    </location>
    <ligand>
        <name>L-glutamate</name>
        <dbReference type="ChEBI" id="CHEBI:29985"/>
    </ligand>
</feature>
<geneLocation type="plasmid" evidence="13 14">
    <name>unnamed1</name>
</geneLocation>
<dbReference type="PRINTS" id="PR01210">
    <property type="entry name" value="GGTRANSPTASE"/>
</dbReference>
<evidence type="ECO:0000256" key="5">
    <source>
        <dbReference type="ARBA" id="ARBA00022801"/>
    </source>
</evidence>
<feature type="binding site" evidence="10">
    <location>
        <position position="464"/>
    </location>
    <ligand>
        <name>L-glutamate</name>
        <dbReference type="ChEBI" id="CHEBI:29985"/>
    </ligand>
</feature>
<dbReference type="GO" id="GO:0036374">
    <property type="term" value="F:glutathione hydrolase activity"/>
    <property type="evidence" value="ECO:0007669"/>
    <property type="project" value="UniProtKB-UniRule"/>
</dbReference>
<accession>A0A1Q2L4X9</accession>
<dbReference type="OrthoDB" id="9781342at2"/>
<comment type="PTM">
    <text evidence="11">Cleaved by autocatalysis into a large and a small subunit.</text>
</comment>
<dbReference type="InterPro" id="IPR051792">
    <property type="entry name" value="GGT_bact"/>
</dbReference>
<dbReference type="Gene3D" id="1.10.246.130">
    <property type="match status" value="1"/>
</dbReference>
<dbReference type="PANTHER" id="PTHR43199">
    <property type="entry name" value="GLUTATHIONE HYDROLASE"/>
    <property type="match status" value="1"/>
</dbReference>
<feature type="binding site" evidence="10">
    <location>
        <begin position="442"/>
        <end position="443"/>
    </location>
    <ligand>
        <name>L-glutamate</name>
        <dbReference type="ChEBI" id="CHEBI:29985"/>
    </ligand>
</feature>
<keyword evidence="6 11" id="KW-0865">Zymogen</keyword>
<proteinExistence type="inferred from homology"/>
<evidence type="ECO:0000256" key="10">
    <source>
        <dbReference type="PIRSR" id="PIRSR600101-2"/>
    </source>
</evidence>
<protein>
    <recommendedName>
        <fullName evidence="11">Glutathione hydrolase proenzyme</fullName>
        <ecNumber evidence="11">2.3.2.2</ecNumber>
        <ecNumber evidence="11">3.4.19.13</ecNumber>
    </recommendedName>
    <component>
        <recommendedName>
            <fullName evidence="11">Glutathione hydrolase large chain</fullName>
        </recommendedName>
    </component>
    <component>
        <recommendedName>
            <fullName evidence="11">Glutathione hydrolase small chain</fullName>
        </recommendedName>
    </component>
</protein>
<comment type="subunit">
    <text evidence="11">This enzyme consists of two polypeptide chains, which are synthesized in precursor form from a single polypeptide.</text>
</comment>
<evidence type="ECO:0000256" key="12">
    <source>
        <dbReference type="SAM" id="MobiDB-lite"/>
    </source>
</evidence>
<evidence type="ECO:0000256" key="3">
    <source>
        <dbReference type="ARBA" id="ARBA00009381"/>
    </source>
</evidence>
<dbReference type="InterPro" id="IPR000101">
    <property type="entry name" value="GGT_peptidase"/>
</dbReference>
<dbReference type="InterPro" id="IPR029055">
    <property type="entry name" value="Ntn_hydrolases_N"/>
</dbReference>
<dbReference type="SUPFAM" id="SSF56235">
    <property type="entry name" value="N-terminal nucleophile aminohydrolases (Ntn hydrolases)"/>
    <property type="match status" value="1"/>
</dbReference>
<dbReference type="PANTHER" id="PTHR43199:SF1">
    <property type="entry name" value="GLUTATHIONE HYDROLASE PROENZYME"/>
    <property type="match status" value="1"/>
</dbReference>
<evidence type="ECO:0000313" key="14">
    <source>
        <dbReference type="Proteomes" id="UP000188184"/>
    </source>
</evidence>
<keyword evidence="11" id="KW-0317">Glutathione biosynthesis</keyword>
<gene>
    <name evidence="13" type="ORF">B0X71_20180</name>
</gene>
<keyword evidence="5 11" id="KW-0378">Hydrolase</keyword>
<dbReference type="Proteomes" id="UP000188184">
    <property type="component" value="Plasmid unnamed1"/>
</dbReference>
<comment type="similarity">
    <text evidence="3 11">Belongs to the gamma-glutamyltransferase family.</text>
</comment>
<evidence type="ECO:0000256" key="6">
    <source>
        <dbReference type="ARBA" id="ARBA00023145"/>
    </source>
</evidence>
<evidence type="ECO:0000256" key="7">
    <source>
        <dbReference type="ARBA" id="ARBA00023315"/>
    </source>
</evidence>
<dbReference type="Gene3D" id="3.60.20.40">
    <property type="match status" value="1"/>
</dbReference>
<name>A0A1Q2L4X9_9BACL</name>
<evidence type="ECO:0000313" key="13">
    <source>
        <dbReference type="EMBL" id="AQQ55473.1"/>
    </source>
</evidence>
<comment type="pathway">
    <text evidence="11">Sulfur metabolism; glutathione metabolism.</text>
</comment>
<evidence type="ECO:0000256" key="1">
    <source>
        <dbReference type="ARBA" id="ARBA00001049"/>
    </source>
</evidence>
<evidence type="ECO:0000256" key="11">
    <source>
        <dbReference type="RuleBase" id="RU368036"/>
    </source>
</evidence>
<dbReference type="InterPro" id="IPR043137">
    <property type="entry name" value="GGT_ssub_C"/>
</dbReference>
<feature type="region of interest" description="Disordered" evidence="12">
    <location>
        <begin position="549"/>
        <end position="569"/>
    </location>
</feature>
<dbReference type="EMBL" id="CP019641">
    <property type="protein sequence ID" value="AQQ55473.1"/>
    <property type="molecule type" value="Genomic_DNA"/>
</dbReference>
<dbReference type="GO" id="GO:0006751">
    <property type="term" value="P:glutathione catabolic process"/>
    <property type="evidence" value="ECO:0007669"/>
    <property type="project" value="UniProtKB-UniRule"/>
</dbReference>
<dbReference type="InterPro" id="IPR043138">
    <property type="entry name" value="GGT_lsub"/>
</dbReference>
<evidence type="ECO:0000256" key="8">
    <source>
        <dbReference type="ARBA" id="ARBA00047417"/>
    </source>
</evidence>
<evidence type="ECO:0000256" key="4">
    <source>
        <dbReference type="ARBA" id="ARBA00022679"/>
    </source>
</evidence>
<reference evidence="13 14" key="1">
    <citation type="submission" date="2017-02" db="EMBL/GenBank/DDBJ databases">
        <title>The complete genomic sequence of a novel cold adapted crude oil-degrading bacterium Planococcus qaidamina Y42.</title>
        <authorList>
            <person name="Yang R."/>
        </authorList>
    </citation>
    <scope>NUCLEOTIDE SEQUENCE [LARGE SCALE GENOMIC DNA]</scope>
    <source>
        <strain evidence="13 14">Y42</strain>
        <plasmid evidence="13 14">unnamed1</plasmid>
    </source>
</reference>
<organism evidence="13 14">
    <name type="scientific">Planococcus lenghuensis</name>
    <dbReference type="NCBI Taxonomy" id="2213202"/>
    <lineage>
        <taxon>Bacteria</taxon>
        <taxon>Bacillati</taxon>
        <taxon>Bacillota</taxon>
        <taxon>Bacilli</taxon>
        <taxon>Bacillales</taxon>
        <taxon>Caryophanaceae</taxon>
        <taxon>Planococcus</taxon>
    </lineage>
</organism>
<feature type="active site" description="Nucleophile" evidence="9">
    <location>
        <position position="381"/>
    </location>
</feature>
<sequence length="569" mass="61943">MKLDEIFQNQKADKRAAWQETAIGSYGMAASAVKEATEVGEQVLKDGGNAVDAIIAIQFALAAVEGMDTGIGASGFITVYDSERNETKVINGHSQAPAAVEPELFLDEEGNVVPFLERSTKAAAVGIPGIMKAIELAHERYGTLPLERLINPAIKLAEEEYEVKFLWDQAIKFNHFRLGEEAKKVFMPDGVPLVEGDTVTQPDLTNTLKIIREEGFASVYEGKIADAISETIQALGGLMTKKDLANYRASIDEPLWSSYKEFDFAFPAPPNAGGFTVAQLLKILEPVDFNQYGPDSWEKYYLIAEAMEIALSDKNAYIGDPNFVDIPMAGLLHPDYVEERRKLINFKEHNGAIDFGDPWKYQEGEPGRLIQHGTSDGGTETTHFTAVDQWGNVAACTSSIERMFGSGIMVPGYGFLLNNDLTDFDSKPGTVNEPRAGKYPVSSKAPTIGFHKRVPFITLGSPGGYTIVASVLQVLVNVLEYKMDLKEAIRKPRLFNGPNQIVQAEVGIGQEVWGKLESMGFEVEKAESPDIRIGDVQAILIDSSTGNLYGAADSSRPGAAAGLSESPDD</sequence>
<dbReference type="RefSeq" id="WP_077591326.1">
    <property type="nucleotide sequence ID" value="NZ_CP019641.1"/>
</dbReference>
<dbReference type="AlphaFoldDB" id="A0A1Q2L4X9"/>
<keyword evidence="14" id="KW-1185">Reference proteome</keyword>
<comment type="catalytic activity">
    <reaction evidence="8 11">
        <text>an N-terminal (5-L-glutamyl)-[peptide] + an alpha-amino acid = 5-L-glutamyl amino acid + an N-terminal L-alpha-aminoacyl-[peptide]</text>
        <dbReference type="Rhea" id="RHEA:23904"/>
        <dbReference type="Rhea" id="RHEA-COMP:9780"/>
        <dbReference type="Rhea" id="RHEA-COMP:9795"/>
        <dbReference type="ChEBI" id="CHEBI:77644"/>
        <dbReference type="ChEBI" id="CHEBI:78597"/>
        <dbReference type="ChEBI" id="CHEBI:78599"/>
        <dbReference type="ChEBI" id="CHEBI:78608"/>
        <dbReference type="EC" id="2.3.2.2"/>
    </reaction>
</comment>
<evidence type="ECO:0000256" key="9">
    <source>
        <dbReference type="PIRSR" id="PIRSR600101-1"/>
    </source>
</evidence>
<keyword evidence="13" id="KW-0614">Plasmid</keyword>
<evidence type="ECO:0000256" key="2">
    <source>
        <dbReference type="ARBA" id="ARBA00001089"/>
    </source>
</evidence>
<dbReference type="EC" id="3.4.19.13" evidence="11"/>
<keyword evidence="4 11" id="KW-0808">Transferase</keyword>
<dbReference type="GO" id="GO:0103068">
    <property type="term" value="F:leukotriene C4 gamma-glutamyl transferase activity"/>
    <property type="evidence" value="ECO:0007669"/>
    <property type="project" value="UniProtKB-EC"/>
</dbReference>